<feature type="non-terminal residue" evidence="1">
    <location>
        <position position="1"/>
    </location>
</feature>
<accession>A0A0D0C4N5</accession>
<dbReference type="AlphaFoldDB" id="A0A0D0C4N5"/>
<dbReference type="HOGENOM" id="CLU_006824_3_0_1"/>
<protein>
    <submittedName>
        <fullName evidence="1">Uncharacterized protein</fullName>
    </submittedName>
</protein>
<dbReference type="EMBL" id="KN826714">
    <property type="protein sequence ID" value="KIK78092.1"/>
    <property type="molecule type" value="Genomic_DNA"/>
</dbReference>
<name>A0A0D0C4N5_9AGAM</name>
<reference evidence="2" key="2">
    <citation type="submission" date="2015-01" db="EMBL/GenBank/DDBJ databases">
        <title>Evolutionary Origins and Diversification of the Mycorrhizal Mutualists.</title>
        <authorList>
            <consortium name="DOE Joint Genome Institute"/>
            <consortium name="Mycorrhizal Genomics Consortium"/>
            <person name="Kohler A."/>
            <person name="Kuo A."/>
            <person name="Nagy L.G."/>
            <person name="Floudas D."/>
            <person name="Copeland A."/>
            <person name="Barry K.W."/>
            <person name="Cichocki N."/>
            <person name="Veneault-Fourrey C."/>
            <person name="LaButti K."/>
            <person name="Lindquist E.A."/>
            <person name="Lipzen A."/>
            <person name="Lundell T."/>
            <person name="Morin E."/>
            <person name="Murat C."/>
            <person name="Riley R."/>
            <person name="Ohm R."/>
            <person name="Sun H."/>
            <person name="Tunlid A."/>
            <person name="Henrissat B."/>
            <person name="Grigoriev I.V."/>
            <person name="Hibbett D.S."/>
            <person name="Martin F."/>
        </authorList>
    </citation>
    <scope>NUCLEOTIDE SEQUENCE [LARGE SCALE GENOMIC DNA]</scope>
    <source>
        <strain evidence="2">Ve08.2h10</strain>
    </source>
</reference>
<evidence type="ECO:0000313" key="1">
    <source>
        <dbReference type="EMBL" id="KIK78092.1"/>
    </source>
</evidence>
<evidence type="ECO:0000313" key="2">
    <source>
        <dbReference type="Proteomes" id="UP000054538"/>
    </source>
</evidence>
<sequence>LHARNKVLTKQKHALSMHAPCTHSQKLQAIEKAKYLANIPSTLPSVSLKAKSIITNNSCNMIHNLVANFDVPMASIEGAIQTVAKGLGVVVEGKVSTWSIHQVVKEGEVAADVQMVDEIGQVEGITLSSDGTMHKNISYQSHHITFLTPNGKGVMRFAGIGHEVNHTSETQFEGWQELINWMCTVYNGCMAVSGQEKSMDPLELVVKVKGFLMDHAKDQKKLVCLFVKWKEACEREVCGKRALAILPLDDVVTEDAISSVSGPTGWDTLSAEAQKSHTEETLYQLHIWLGKECFASLSSKERDAIDFFVWAGCCMHKELNVVKGGNACMQAWWGIRNIKGPILLMNCDNAAVAVSGGPNSAMASCTVSVSQCGAVKALSLAGAIFCHKDDKKDQQDLSCFFLEANFGYFSPWPDTSNVQYQSHCDAACEWLVHHEMYVTYLELIMDKKDTRMYTNIEHNIYSAFHCDSTTQEMSCSAIWGQCISHPYLCNVCSSGDNILELGPLHSHLVTHIKILHANPVLVLGTEATHSLATLNGTSFECPEVIYVIQQLLQNKMRFPHIRALLVAFLQGTLETVKRFTAKFSPGGKIDKLTGEQQKMARMNTTNDVNEGTLSTLHVSMRCAPQMLLAHFNA</sequence>
<keyword evidence="2" id="KW-1185">Reference proteome</keyword>
<dbReference type="OrthoDB" id="3052721at2759"/>
<organism evidence="1 2">
    <name type="scientific">Paxillus rubicundulus Ve08.2h10</name>
    <dbReference type="NCBI Taxonomy" id="930991"/>
    <lineage>
        <taxon>Eukaryota</taxon>
        <taxon>Fungi</taxon>
        <taxon>Dikarya</taxon>
        <taxon>Basidiomycota</taxon>
        <taxon>Agaricomycotina</taxon>
        <taxon>Agaricomycetes</taxon>
        <taxon>Agaricomycetidae</taxon>
        <taxon>Boletales</taxon>
        <taxon>Paxilineae</taxon>
        <taxon>Paxillaceae</taxon>
        <taxon>Paxillus</taxon>
    </lineage>
</organism>
<proteinExistence type="predicted"/>
<dbReference type="InParanoid" id="A0A0D0C4N5"/>
<dbReference type="STRING" id="930991.A0A0D0C4N5"/>
<reference evidence="1 2" key="1">
    <citation type="submission" date="2014-04" db="EMBL/GenBank/DDBJ databases">
        <authorList>
            <consortium name="DOE Joint Genome Institute"/>
            <person name="Kuo A."/>
            <person name="Kohler A."/>
            <person name="Jargeat P."/>
            <person name="Nagy L.G."/>
            <person name="Floudas D."/>
            <person name="Copeland A."/>
            <person name="Barry K.W."/>
            <person name="Cichocki N."/>
            <person name="Veneault-Fourrey C."/>
            <person name="LaButti K."/>
            <person name="Lindquist E.A."/>
            <person name="Lipzen A."/>
            <person name="Lundell T."/>
            <person name="Morin E."/>
            <person name="Murat C."/>
            <person name="Sun H."/>
            <person name="Tunlid A."/>
            <person name="Henrissat B."/>
            <person name="Grigoriev I.V."/>
            <person name="Hibbett D.S."/>
            <person name="Martin F."/>
            <person name="Nordberg H.P."/>
            <person name="Cantor M.N."/>
            <person name="Hua S.X."/>
        </authorList>
    </citation>
    <scope>NUCLEOTIDE SEQUENCE [LARGE SCALE GENOMIC DNA]</scope>
    <source>
        <strain evidence="1 2">Ve08.2h10</strain>
    </source>
</reference>
<dbReference type="Proteomes" id="UP000054538">
    <property type="component" value="Unassembled WGS sequence"/>
</dbReference>
<gene>
    <name evidence="1" type="ORF">PAXRUDRAFT_164931</name>
</gene>